<name>A0AA39V6K1_9LECA</name>
<reference evidence="4" key="1">
    <citation type="submission" date="2023-03" db="EMBL/GenBank/DDBJ databases">
        <title>Complete genome of Cladonia borealis.</title>
        <authorList>
            <person name="Park H."/>
        </authorList>
    </citation>
    <scope>NUCLEOTIDE SEQUENCE</scope>
    <source>
        <strain evidence="4">ANT050790</strain>
    </source>
</reference>
<feature type="domain" description="C3H1-type" evidence="3">
    <location>
        <begin position="40"/>
        <end position="68"/>
    </location>
</feature>
<evidence type="ECO:0000259" key="3">
    <source>
        <dbReference type="PROSITE" id="PS50103"/>
    </source>
</evidence>
<dbReference type="GO" id="GO:0008270">
    <property type="term" value="F:zinc ion binding"/>
    <property type="evidence" value="ECO:0007669"/>
    <property type="project" value="UniProtKB-KW"/>
</dbReference>
<feature type="compositionally biased region" description="Polar residues" evidence="2">
    <location>
        <begin position="175"/>
        <end position="193"/>
    </location>
</feature>
<feature type="compositionally biased region" description="Polar residues" evidence="2">
    <location>
        <begin position="221"/>
        <end position="231"/>
    </location>
</feature>
<evidence type="ECO:0000256" key="2">
    <source>
        <dbReference type="SAM" id="MobiDB-lite"/>
    </source>
</evidence>
<evidence type="ECO:0000256" key="1">
    <source>
        <dbReference type="PROSITE-ProRule" id="PRU00723"/>
    </source>
</evidence>
<dbReference type="Proteomes" id="UP001166286">
    <property type="component" value="Unassembled WGS sequence"/>
</dbReference>
<proteinExistence type="predicted"/>
<dbReference type="PROSITE" id="PS50103">
    <property type="entry name" value="ZF_C3H1"/>
    <property type="match status" value="1"/>
</dbReference>
<protein>
    <recommendedName>
        <fullName evidence="3">C3H1-type domain-containing protein</fullName>
    </recommendedName>
</protein>
<dbReference type="InterPro" id="IPR000571">
    <property type="entry name" value="Znf_CCCH"/>
</dbReference>
<keyword evidence="5" id="KW-1185">Reference proteome</keyword>
<keyword evidence="1" id="KW-0863">Zinc-finger</keyword>
<dbReference type="EMBL" id="JAFEKC020000005">
    <property type="protein sequence ID" value="KAK0514364.1"/>
    <property type="molecule type" value="Genomic_DNA"/>
</dbReference>
<gene>
    <name evidence="4" type="ORF">JMJ35_002981</name>
</gene>
<feature type="zinc finger region" description="C3H1-type" evidence="1">
    <location>
        <begin position="40"/>
        <end position="68"/>
    </location>
</feature>
<comment type="caution">
    <text evidence="4">The sequence shown here is derived from an EMBL/GenBank/DDBJ whole genome shotgun (WGS) entry which is preliminary data.</text>
</comment>
<evidence type="ECO:0000313" key="5">
    <source>
        <dbReference type="Proteomes" id="UP001166286"/>
    </source>
</evidence>
<keyword evidence="1" id="KW-0862">Zinc</keyword>
<organism evidence="4 5">
    <name type="scientific">Cladonia borealis</name>
    <dbReference type="NCBI Taxonomy" id="184061"/>
    <lineage>
        <taxon>Eukaryota</taxon>
        <taxon>Fungi</taxon>
        <taxon>Dikarya</taxon>
        <taxon>Ascomycota</taxon>
        <taxon>Pezizomycotina</taxon>
        <taxon>Lecanoromycetes</taxon>
        <taxon>OSLEUM clade</taxon>
        <taxon>Lecanoromycetidae</taxon>
        <taxon>Lecanorales</taxon>
        <taxon>Lecanorineae</taxon>
        <taxon>Cladoniaceae</taxon>
        <taxon>Cladonia</taxon>
    </lineage>
</organism>
<feature type="region of interest" description="Disordered" evidence="2">
    <location>
        <begin position="175"/>
        <end position="231"/>
    </location>
</feature>
<dbReference type="AlphaFoldDB" id="A0AA39V6K1"/>
<accession>A0AA39V6K1</accession>
<keyword evidence="1" id="KW-0479">Metal-binding</keyword>
<evidence type="ECO:0000313" key="4">
    <source>
        <dbReference type="EMBL" id="KAK0514364.1"/>
    </source>
</evidence>
<sequence length="356" mass="39898">MDTFDRRGSTLTCRQWLLDPAGCSDQQCVYQHAITGFVSPPSMFACYAFNHGGCKFPQDRCLFSHLFAGPRFRYTQMQHPEMSTRDLHIAEAAAQAGFDCSSWAKLKRLLNAIHSATAPVKYPDRWTGSGAFKSGIYPSRWVADYKDAERSTSVPASVPPVDEILRRINDLTHPQSRQRVSFTFTGGTGQNRQPLGERSTNKRTAEAVAGQTPSKNKRTKTNTTASPAIEGSSQANAIDLTSEAPAVTIFNPQRPGPRLHYRNITRIFNTRRPHVSREQLIQGETTGIIAKIASKLRASQHALQIDRETLRNRWDVDEHLQLVHVTDQLAELNRHFSMAEEAIEDSLAVIEQKLLK</sequence>